<feature type="binding site" evidence="7">
    <location>
        <position position="112"/>
    </location>
    <ligand>
        <name>tRNA</name>
        <dbReference type="ChEBI" id="CHEBI:17843"/>
    </ligand>
</feature>
<evidence type="ECO:0000256" key="3">
    <source>
        <dbReference type="ARBA" id="ARBA00022801"/>
    </source>
</evidence>
<feature type="binding site" evidence="7">
    <location>
        <position position="63"/>
    </location>
    <ligand>
        <name>tRNA</name>
        <dbReference type="ChEBI" id="CHEBI:17843"/>
    </ligand>
</feature>
<dbReference type="PROSITE" id="PS01196">
    <property type="entry name" value="PEPT_TRNA_HYDROL_2"/>
    <property type="match status" value="1"/>
</dbReference>
<dbReference type="InterPro" id="IPR018171">
    <property type="entry name" value="Pept_tRNA_hydro_CS"/>
</dbReference>
<feature type="site" description="Stabilizes the basic form of H active site to accept a proton" evidence="7">
    <location>
        <position position="91"/>
    </location>
</feature>
<comment type="subunit">
    <text evidence="7">Monomer.</text>
</comment>
<protein>
    <recommendedName>
        <fullName evidence="6 7">Peptidyl-tRNA hydrolase</fullName>
        <shortName evidence="7">Pth</shortName>
        <ecNumber evidence="1 7">3.1.1.29</ecNumber>
    </recommendedName>
</protein>
<evidence type="ECO:0000313" key="10">
    <source>
        <dbReference type="Proteomes" id="UP000199322"/>
    </source>
</evidence>
<dbReference type="FunFam" id="3.40.50.1470:FF:000001">
    <property type="entry name" value="Peptidyl-tRNA hydrolase"/>
    <property type="match status" value="1"/>
</dbReference>
<feature type="binding site" evidence="7">
    <location>
        <position position="65"/>
    </location>
    <ligand>
        <name>tRNA</name>
        <dbReference type="ChEBI" id="CHEBI:17843"/>
    </ligand>
</feature>
<comment type="catalytic activity">
    <reaction evidence="7">
        <text>an N-acyl-L-alpha-aminoacyl-tRNA + H2O = an N-acyl-L-amino acid + a tRNA + H(+)</text>
        <dbReference type="Rhea" id="RHEA:54448"/>
        <dbReference type="Rhea" id="RHEA-COMP:10123"/>
        <dbReference type="Rhea" id="RHEA-COMP:13883"/>
        <dbReference type="ChEBI" id="CHEBI:15377"/>
        <dbReference type="ChEBI" id="CHEBI:15378"/>
        <dbReference type="ChEBI" id="CHEBI:59874"/>
        <dbReference type="ChEBI" id="CHEBI:78442"/>
        <dbReference type="ChEBI" id="CHEBI:138191"/>
        <dbReference type="EC" id="3.1.1.29"/>
    </reaction>
</comment>
<dbReference type="HAMAP" id="MF_00083">
    <property type="entry name" value="Pept_tRNA_hydro_bact"/>
    <property type="match status" value="1"/>
</dbReference>
<evidence type="ECO:0000256" key="4">
    <source>
        <dbReference type="ARBA" id="ARBA00022884"/>
    </source>
</evidence>
<accession>A0A1G6KW12</accession>
<name>A0A1G6KW12_9BACT</name>
<dbReference type="Proteomes" id="UP000297288">
    <property type="component" value="Unassembled WGS sequence"/>
</dbReference>
<dbReference type="AlphaFoldDB" id="A0A1G6KW12"/>
<keyword evidence="4 7" id="KW-0694">RNA-binding</keyword>
<dbReference type="NCBIfam" id="TIGR00447">
    <property type="entry name" value="pth"/>
    <property type="match status" value="1"/>
</dbReference>
<evidence type="ECO:0000313" key="9">
    <source>
        <dbReference type="EMBL" id="TGG88756.1"/>
    </source>
</evidence>
<dbReference type="Proteomes" id="UP000199322">
    <property type="component" value="Unassembled WGS sequence"/>
</dbReference>
<dbReference type="EMBL" id="FMYV01000003">
    <property type="protein sequence ID" value="SDC35174.1"/>
    <property type="molecule type" value="Genomic_DNA"/>
</dbReference>
<dbReference type="RefSeq" id="WP_091403171.1">
    <property type="nucleotide sequence ID" value="NZ_FMYV01000003.1"/>
</dbReference>
<evidence type="ECO:0000256" key="7">
    <source>
        <dbReference type="HAMAP-Rule" id="MF_00083"/>
    </source>
</evidence>
<dbReference type="GO" id="GO:0005737">
    <property type="term" value="C:cytoplasm"/>
    <property type="evidence" value="ECO:0007669"/>
    <property type="project" value="UniProtKB-SubCell"/>
</dbReference>
<evidence type="ECO:0000256" key="5">
    <source>
        <dbReference type="ARBA" id="ARBA00038063"/>
    </source>
</evidence>
<dbReference type="CDD" id="cd00462">
    <property type="entry name" value="PTH"/>
    <property type="match status" value="1"/>
</dbReference>
<dbReference type="GO" id="GO:0004045">
    <property type="term" value="F:peptidyl-tRNA hydrolase activity"/>
    <property type="evidence" value="ECO:0007669"/>
    <property type="project" value="UniProtKB-UniRule"/>
</dbReference>
<organism evidence="8 10">
    <name type="scientific">Geotoga petraea</name>
    <dbReference type="NCBI Taxonomy" id="28234"/>
    <lineage>
        <taxon>Bacteria</taxon>
        <taxon>Thermotogati</taxon>
        <taxon>Thermotogota</taxon>
        <taxon>Thermotogae</taxon>
        <taxon>Petrotogales</taxon>
        <taxon>Petrotogaceae</taxon>
        <taxon>Geotoga</taxon>
    </lineage>
</organism>
<evidence type="ECO:0000256" key="6">
    <source>
        <dbReference type="ARBA" id="ARBA00050038"/>
    </source>
</evidence>
<dbReference type="EC" id="3.1.1.29" evidence="1 7"/>
<sequence length="190" mass="21564">MKKIIVGLGNPGPRYVFTRHNVGFLGIDQYVENNKFIDFKKTSGRTFEALETNDFILVKPMTYMNLSGQIFPELFKKYGMTDPENIVVIYDDVALDFGKIRIRPTGSDGGHNGMKSIIKVLGTKNFPRIRIGVGKKPDYIDLADFVLSKFSKEEIYDLYKILDEVSNAIGMILEGNLEKSMNKYNGDFLI</sequence>
<dbReference type="SUPFAM" id="SSF53178">
    <property type="entry name" value="Peptidyl-tRNA hydrolase-like"/>
    <property type="match status" value="1"/>
</dbReference>
<gene>
    <name evidence="7" type="primary">pth</name>
    <name evidence="9" type="ORF">E4650_00730</name>
    <name evidence="8" type="ORF">SAMN04488588_0911</name>
</gene>
<dbReference type="Pfam" id="PF01195">
    <property type="entry name" value="Pept_tRNA_hydro"/>
    <property type="match status" value="1"/>
</dbReference>
<evidence type="ECO:0000313" key="8">
    <source>
        <dbReference type="EMBL" id="SDC35174.1"/>
    </source>
</evidence>
<keyword evidence="3 7" id="KW-0378">Hydrolase</keyword>
<keyword evidence="7" id="KW-0963">Cytoplasm</keyword>
<dbReference type="EMBL" id="SRME01000001">
    <property type="protein sequence ID" value="TGG88756.1"/>
    <property type="molecule type" value="Genomic_DNA"/>
</dbReference>
<comment type="function">
    <text evidence="7">Catalyzes the release of premature peptidyl moieties from peptidyl-tRNA molecules trapped in stalled 50S ribosomal subunits, and thus maintains levels of free tRNAs and 50S ribosomes.</text>
</comment>
<dbReference type="OrthoDB" id="9800507at2"/>
<evidence type="ECO:0000256" key="2">
    <source>
        <dbReference type="ARBA" id="ARBA00022555"/>
    </source>
</evidence>
<keyword evidence="2 7" id="KW-0820">tRNA-binding</keyword>
<dbReference type="PANTHER" id="PTHR17224:SF1">
    <property type="entry name" value="PEPTIDYL-TRNA HYDROLASE"/>
    <property type="match status" value="1"/>
</dbReference>
<dbReference type="Gene3D" id="3.40.50.1470">
    <property type="entry name" value="Peptidyl-tRNA hydrolase"/>
    <property type="match status" value="1"/>
</dbReference>
<dbReference type="GO" id="GO:0006515">
    <property type="term" value="P:protein quality control for misfolded or incompletely synthesized proteins"/>
    <property type="evidence" value="ECO:0007669"/>
    <property type="project" value="UniProtKB-UniRule"/>
</dbReference>
<comment type="similarity">
    <text evidence="5 7">Belongs to the PTH family.</text>
</comment>
<comment type="subcellular location">
    <subcellularLocation>
        <location evidence="7">Cytoplasm</location>
    </subcellularLocation>
</comment>
<evidence type="ECO:0000313" key="11">
    <source>
        <dbReference type="Proteomes" id="UP000297288"/>
    </source>
</evidence>
<dbReference type="PANTHER" id="PTHR17224">
    <property type="entry name" value="PEPTIDYL-TRNA HYDROLASE"/>
    <property type="match status" value="1"/>
</dbReference>
<reference evidence="8 10" key="1">
    <citation type="submission" date="2016-10" db="EMBL/GenBank/DDBJ databases">
        <authorList>
            <person name="de Groot N.N."/>
        </authorList>
    </citation>
    <scope>NUCLEOTIDE SEQUENCE [LARGE SCALE GENOMIC DNA]</scope>
    <source>
        <strain evidence="8 10">WG14</strain>
    </source>
</reference>
<comment type="function">
    <text evidence="7">Hydrolyzes ribosome-free peptidyl-tRNAs (with 1 or more amino acids incorporated), which drop off the ribosome during protein synthesis, or as a result of ribosome stalling.</text>
</comment>
<dbReference type="InterPro" id="IPR001328">
    <property type="entry name" value="Pept_tRNA_hydro"/>
</dbReference>
<dbReference type="GO" id="GO:0000049">
    <property type="term" value="F:tRNA binding"/>
    <property type="evidence" value="ECO:0007669"/>
    <property type="project" value="UniProtKB-UniRule"/>
</dbReference>
<feature type="binding site" evidence="7">
    <location>
        <position position="15"/>
    </location>
    <ligand>
        <name>tRNA</name>
        <dbReference type="ChEBI" id="CHEBI:17843"/>
    </ligand>
</feature>
<proteinExistence type="inferred from homology"/>
<dbReference type="InterPro" id="IPR036416">
    <property type="entry name" value="Pept_tRNA_hydro_sf"/>
</dbReference>
<keyword evidence="10" id="KW-1185">Reference proteome</keyword>
<feature type="active site" description="Proton acceptor" evidence="7">
    <location>
        <position position="20"/>
    </location>
</feature>
<dbReference type="STRING" id="28234.SAMN04488588_0911"/>
<reference evidence="9 11" key="2">
    <citation type="submission" date="2019-04" db="EMBL/GenBank/DDBJ databases">
        <title>Draft genome sequence data and analysis of a Fermenting Bacterium, Geotoga petraea strain HO-Geo1, isolated from heavy-oil petroleum reservoir in Russia.</title>
        <authorList>
            <person name="Grouzdev D.S."/>
            <person name="Semenova E.M."/>
            <person name="Sokolova D.S."/>
            <person name="Tourova T.P."/>
            <person name="Poltaraus A.B."/>
            <person name="Nazina T.N."/>
        </authorList>
    </citation>
    <scope>NUCLEOTIDE SEQUENCE [LARGE SCALE GENOMIC DNA]</scope>
    <source>
        <strain evidence="9 11">HO-Geo1</strain>
    </source>
</reference>
<dbReference type="GO" id="GO:0072344">
    <property type="term" value="P:rescue of stalled ribosome"/>
    <property type="evidence" value="ECO:0007669"/>
    <property type="project" value="UniProtKB-UniRule"/>
</dbReference>
<feature type="site" description="Discriminates between blocked and unblocked aminoacyl-tRNA" evidence="7">
    <location>
        <position position="10"/>
    </location>
</feature>
<evidence type="ECO:0000256" key="1">
    <source>
        <dbReference type="ARBA" id="ARBA00013260"/>
    </source>
</evidence>